<evidence type="ECO:0008006" key="4">
    <source>
        <dbReference type="Google" id="ProtNLM"/>
    </source>
</evidence>
<accession>A0A9D4ZQ44</accession>
<feature type="region of interest" description="Disordered" evidence="1">
    <location>
        <begin position="1"/>
        <end position="35"/>
    </location>
</feature>
<organism evidence="2 3">
    <name type="scientific">Adiantum capillus-veneris</name>
    <name type="common">Maidenhair fern</name>
    <dbReference type="NCBI Taxonomy" id="13818"/>
    <lineage>
        <taxon>Eukaryota</taxon>
        <taxon>Viridiplantae</taxon>
        <taxon>Streptophyta</taxon>
        <taxon>Embryophyta</taxon>
        <taxon>Tracheophyta</taxon>
        <taxon>Polypodiopsida</taxon>
        <taxon>Polypodiidae</taxon>
        <taxon>Polypodiales</taxon>
        <taxon>Pteridineae</taxon>
        <taxon>Pteridaceae</taxon>
        <taxon>Vittarioideae</taxon>
        <taxon>Adiantum</taxon>
    </lineage>
</organism>
<evidence type="ECO:0000313" key="3">
    <source>
        <dbReference type="Proteomes" id="UP000886520"/>
    </source>
</evidence>
<dbReference type="OrthoDB" id="1904489at2759"/>
<dbReference type="AlphaFoldDB" id="A0A9D4ZQ44"/>
<dbReference type="EMBL" id="JABFUD020000002">
    <property type="protein sequence ID" value="KAI5083678.1"/>
    <property type="molecule type" value="Genomic_DNA"/>
</dbReference>
<reference evidence="2" key="1">
    <citation type="submission" date="2021-01" db="EMBL/GenBank/DDBJ databases">
        <title>Adiantum capillus-veneris genome.</title>
        <authorList>
            <person name="Fang Y."/>
            <person name="Liao Q."/>
        </authorList>
    </citation>
    <scope>NUCLEOTIDE SEQUENCE</scope>
    <source>
        <strain evidence="2">H3</strain>
        <tissue evidence="2">Leaf</tissue>
    </source>
</reference>
<keyword evidence="3" id="KW-1185">Reference proteome</keyword>
<feature type="compositionally biased region" description="Basic residues" evidence="1">
    <location>
        <begin position="1"/>
        <end position="15"/>
    </location>
</feature>
<sequence>MDYYRHRSPHPHPHPHPPPPPPPAHDPKLQPSAGYGAPQAELAVAEASPTRAIPCDDVVFYVGKRRQAYHVNAESLMRGSAYFCNLLQHAKPAPGSRNPVWPPLVIDSEEAVFENTLLLMRYGTFEALPPLSAAETYQLKKEADFYGITYVEPCAPRQSATGDSSSDVSCTSSPRSAASGGSPKSNMNISPPPTPRGAKRASGRHPEGVRLACSTPQKGLAELPEFPLDLADPGRLVLLSCLDAERAKIYTCNCGGRGSGATQWALSFHHRHAFCTACGETPKMSAKHFADMFMAAAAHYTTEQSATRAAQATKWQVGCDSTCLLRFVSSRGDGPDVCRCVASGAGMVAEKAVQPPTIWAASSYYSHAFCTGCCEAAEGPVLLSLLLALRYGGGSKGSKSSRFTFTAPAHSP</sequence>
<dbReference type="Proteomes" id="UP000886520">
    <property type="component" value="Chromosome 3"/>
</dbReference>
<comment type="caution">
    <text evidence="2">The sequence shown here is derived from an EMBL/GenBank/DDBJ whole genome shotgun (WGS) entry which is preliminary data.</text>
</comment>
<feature type="region of interest" description="Disordered" evidence="1">
    <location>
        <begin position="158"/>
        <end position="211"/>
    </location>
</feature>
<gene>
    <name evidence="2" type="ORF">GOP47_0003421</name>
</gene>
<protein>
    <recommendedName>
        <fullName evidence="4">BTB domain-containing protein</fullName>
    </recommendedName>
</protein>
<evidence type="ECO:0000256" key="1">
    <source>
        <dbReference type="SAM" id="MobiDB-lite"/>
    </source>
</evidence>
<feature type="compositionally biased region" description="Low complexity" evidence="1">
    <location>
        <begin position="164"/>
        <end position="185"/>
    </location>
</feature>
<evidence type="ECO:0000313" key="2">
    <source>
        <dbReference type="EMBL" id="KAI5083678.1"/>
    </source>
</evidence>
<name>A0A9D4ZQ44_ADICA</name>
<proteinExistence type="predicted"/>